<name>A0A6A6PVX4_9PEZI</name>
<accession>A0A6A6PVX4</accession>
<proteinExistence type="predicted"/>
<dbReference type="RefSeq" id="XP_033590859.1">
    <property type="nucleotide sequence ID" value="XM_033736958.1"/>
</dbReference>
<reference evidence="2" key="1">
    <citation type="journal article" date="2020" name="Stud. Mycol.">
        <title>101 Dothideomycetes genomes: a test case for predicting lifestyles and emergence of pathogens.</title>
        <authorList>
            <person name="Haridas S."/>
            <person name="Albert R."/>
            <person name="Binder M."/>
            <person name="Bloem J."/>
            <person name="Labutti K."/>
            <person name="Salamov A."/>
            <person name="Andreopoulos B."/>
            <person name="Baker S."/>
            <person name="Barry K."/>
            <person name="Bills G."/>
            <person name="Bluhm B."/>
            <person name="Cannon C."/>
            <person name="Castanera R."/>
            <person name="Culley D."/>
            <person name="Daum C."/>
            <person name="Ezra D."/>
            <person name="Gonzalez J."/>
            <person name="Henrissat B."/>
            <person name="Kuo A."/>
            <person name="Liang C."/>
            <person name="Lipzen A."/>
            <person name="Lutzoni F."/>
            <person name="Magnuson J."/>
            <person name="Mondo S."/>
            <person name="Nolan M."/>
            <person name="Ohm R."/>
            <person name="Pangilinan J."/>
            <person name="Park H.-J."/>
            <person name="Ramirez L."/>
            <person name="Alfaro M."/>
            <person name="Sun H."/>
            <person name="Tritt A."/>
            <person name="Yoshinaga Y."/>
            <person name="Zwiers L.-H."/>
            <person name="Turgeon B."/>
            <person name="Goodwin S."/>
            <person name="Spatafora J."/>
            <person name="Crous P."/>
            <person name="Grigoriev I."/>
        </authorList>
    </citation>
    <scope>NUCLEOTIDE SEQUENCE</scope>
    <source>
        <strain evidence="2">CBS 113389</strain>
    </source>
</reference>
<evidence type="ECO:0000256" key="1">
    <source>
        <dbReference type="SAM" id="MobiDB-lite"/>
    </source>
</evidence>
<feature type="compositionally biased region" description="Basic and acidic residues" evidence="1">
    <location>
        <begin position="129"/>
        <end position="144"/>
    </location>
</feature>
<dbReference type="GO" id="GO:0070682">
    <property type="term" value="P:proteasome regulatory particle assembly"/>
    <property type="evidence" value="ECO:0007669"/>
    <property type="project" value="InterPro"/>
</dbReference>
<dbReference type="PANTHER" id="PTHR40422:SF1">
    <property type="entry name" value="TRANSLATION MACHINERY-ASSOCIATED PROTEIN 17"/>
    <property type="match status" value="1"/>
</dbReference>
<feature type="compositionally biased region" description="Polar residues" evidence="1">
    <location>
        <begin position="119"/>
        <end position="128"/>
    </location>
</feature>
<feature type="region of interest" description="Disordered" evidence="1">
    <location>
        <begin position="107"/>
        <end position="156"/>
    </location>
</feature>
<dbReference type="GeneID" id="54477960"/>
<dbReference type="OrthoDB" id="548474at2759"/>
<dbReference type="Proteomes" id="UP000799767">
    <property type="component" value="Unassembled WGS sequence"/>
</dbReference>
<evidence type="ECO:0000313" key="2">
    <source>
        <dbReference type="EMBL" id="KAF2484290.1"/>
    </source>
</evidence>
<evidence type="ECO:0000313" key="3">
    <source>
        <dbReference type="Proteomes" id="UP000799767"/>
    </source>
</evidence>
<feature type="compositionally biased region" description="Acidic residues" evidence="1">
    <location>
        <begin position="145"/>
        <end position="156"/>
    </location>
</feature>
<dbReference type="GO" id="GO:0030674">
    <property type="term" value="F:protein-macromolecule adaptor activity"/>
    <property type="evidence" value="ECO:0007669"/>
    <property type="project" value="TreeGrafter"/>
</dbReference>
<keyword evidence="3" id="KW-1185">Reference proteome</keyword>
<organism evidence="2 3">
    <name type="scientific">Neohortaea acidophila</name>
    <dbReference type="NCBI Taxonomy" id="245834"/>
    <lineage>
        <taxon>Eukaryota</taxon>
        <taxon>Fungi</taxon>
        <taxon>Dikarya</taxon>
        <taxon>Ascomycota</taxon>
        <taxon>Pezizomycotina</taxon>
        <taxon>Dothideomycetes</taxon>
        <taxon>Dothideomycetidae</taxon>
        <taxon>Mycosphaerellales</taxon>
        <taxon>Teratosphaeriaceae</taxon>
        <taxon>Neohortaea</taxon>
    </lineage>
</organism>
<dbReference type="AlphaFoldDB" id="A0A6A6PVX4"/>
<gene>
    <name evidence="2" type="ORF">BDY17DRAFT_323158</name>
</gene>
<dbReference type="EMBL" id="MU001634">
    <property type="protein sequence ID" value="KAF2484290.1"/>
    <property type="molecule type" value="Genomic_DNA"/>
</dbReference>
<sequence>MAEANNPISPTRFASALESLPLDALHAKAAEIQNSIAHLKHSNDQMLPFAEEGDQECKEAMFENLTVIGRMNERVRLLKEEVERRGYLWGEEVGGDEKVVNGLATAGAAVNGAPPPTVNGGSVRQSGRLTDEELRRRMEERMADVDDGEDDDGVHL</sequence>
<protein>
    <submittedName>
        <fullName evidence="2">Uncharacterized protein</fullName>
    </submittedName>
</protein>
<dbReference type="PANTHER" id="PTHR40422">
    <property type="entry name" value="TRANSLATION MACHINERY-ASSOCIATED PROTEIN 17"/>
    <property type="match status" value="1"/>
</dbReference>
<dbReference type="InterPro" id="IPR038966">
    <property type="entry name" value="TMA17"/>
</dbReference>